<dbReference type="InterPro" id="IPR013094">
    <property type="entry name" value="AB_hydrolase_3"/>
</dbReference>
<accession>A0AB39BH15</accession>
<dbReference type="Gene3D" id="3.40.50.1820">
    <property type="entry name" value="alpha/beta hydrolase"/>
    <property type="match status" value="1"/>
</dbReference>
<evidence type="ECO:0000259" key="2">
    <source>
        <dbReference type="Pfam" id="PF07859"/>
    </source>
</evidence>
<dbReference type="RefSeq" id="WP_368498276.1">
    <property type="nucleotide sequence ID" value="NZ_CP162511.1"/>
</dbReference>
<dbReference type="InterPro" id="IPR029058">
    <property type="entry name" value="AB_hydrolase_fold"/>
</dbReference>
<dbReference type="InterPro" id="IPR050300">
    <property type="entry name" value="GDXG_lipolytic_enzyme"/>
</dbReference>
<dbReference type="PANTHER" id="PTHR48081:SF8">
    <property type="entry name" value="ALPHA_BETA HYDROLASE FOLD-3 DOMAIN-CONTAINING PROTEIN-RELATED"/>
    <property type="match status" value="1"/>
</dbReference>
<proteinExistence type="predicted"/>
<dbReference type="EMBL" id="CP162511">
    <property type="protein sequence ID" value="XDI05887.1"/>
    <property type="molecule type" value="Genomic_DNA"/>
</dbReference>
<evidence type="ECO:0000256" key="1">
    <source>
        <dbReference type="ARBA" id="ARBA00022801"/>
    </source>
</evidence>
<sequence>MIDDRLRSVPEGLTDVSVVVELDPLADVDPGDPSLVDYRIIANNRVPAALRDIMIAPVRTGYIGADRVKPDPALVPPSGAEAVPEVDVDEVFLPVRDGVVRSLVYRPRSAAPDEALPVVLYFHGGGFTVGSCDDTDYLTRRIAVESGALVVSAGYRLAPEHPFPVPLDDAMDVYRWLRLEAGRLGGDPARVAVAGDSAGSNFAAALPLRARDEGQSVPDAVVLLGAFVDFQAERYPSFTRLAPRGIVYDSAFFGFIRGAYLPTVSWAHPWASPIEGELGAYPPTFLTAGTHDPIVDSAAEFEARLRAKGCDVTALYPEGLPHGYYFFPGIHAAEQDAAYSQAARTLRRSFGTSAQEA</sequence>
<dbReference type="AlphaFoldDB" id="A0AB39BH15"/>
<dbReference type="GO" id="GO:0016787">
    <property type="term" value="F:hydrolase activity"/>
    <property type="evidence" value="ECO:0007669"/>
    <property type="project" value="UniProtKB-KW"/>
</dbReference>
<dbReference type="SUPFAM" id="SSF53474">
    <property type="entry name" value="alpha/beta-Hydrolases"/>
    <property type="match status" value="1"/>
</dbReference>
<protein>
    <submittedName>
        <fullName evidence="3">Alpha/beta hydrolase</fullName>
    </submittedName>
</protein>
<reference evidence="3" key="1">
    <citation type="submission" date="2024-05" db="EMBL/GenBank/DDBJ databases">
        <title>Herbiconiux sp. A18JL235.</title>
        <authorList>
            <person name="Zhang G."/>
        </authorList>
    </citation>
    <scope>NUCLEOTIDE SEQUENCE</scope>
    <source>
        <strain evidence="3">A18JL235</strain>
    </source>
</reference>
<dbReference type="Pfam" id="PF07859">
    <property type="entry name" value="Abhydrolase_3"/>
    <property type="match status" value="1"/>
</dbReference>
<organism evidence="3">
    <name type="scientific">Herbiconiux sp. A18JL235</name>
    <dbReference type="NCBI Taxonomy" id="3152363"/>
    <lineage>
        <taxon>Bacteria</taxon>
        <taxon>Bacillati</taxon>
        <taxon>Actinomycetota</taxon>
        <taxon>Actinomycetes</taxon>
        <taxon>Micrococcales</taxon>
        <taxon>Microbacteriaceae</taxon>
        <taxon>Herbiconiux</taxon>
    </lineage>
</organism>
<keyword evidence="1 3" id="KW-0378">Hydrolase</keyword>
<feature type="domain" description="Alpha/beta hydrolase fold-3" evidence="2">
    <location>
        <begin position="119"/>
        <end position="325"/>
    </location>
</feature>
<name>A0AB39BH15_9MICO</name>
<evidence type="ECO:0000313" key="3">
    <source>
        <dbReference type="EMBL" id="XDI05887.1"/>
    </source>
</evidence>
<gene>
    <name evidence="3" type="ORF">ABFY20_01980</name>
</gene>
<dbReference type="PANTHER" id="PTHR48081">
    <property type="entry name" value="AB HYDROLASE SUPERFAMILY PROTEIN C4A8.06C"/>
    <property type="match status" value="1"/>
</dbReference>